<dbReference type="RefSeq" id="WP_076200976.1">
    <property type="nucleotide sequence ID" value="NZ_CP019236.1"/>
</dbReference>
<dbReference type="OrthoDB" id="7565172at2"/>
<dbReference type="Proteomes" id="UP000186609">
    <property type="component" value="Chromosome"/>
</dbReference>
<protein>
    <submittedName>
        <fullName evidence="5">Uncharacterized protein</fullName>
    </submittedName>
</protein>
<dbReference type="KEGG" id="rhy:RD110_18560"/>
<dbReference type="InterPro" id="IPR058530">
    <property type="entry name" value="Baseplate_J-like_C"/>
</dbReference>
<evidence type="ECO:0000313" key="5">
    <source>
        <dbReference type="EMBL" id="APW38959.1"/>
    </source>
</evidence>
<evidence type="ECO:0000259" key="4">
    <source>
        <dbReference type="Pfam" id="PF26079"/>
    </source>
</evidence>
<reference evidence="5 6" key="1">
    <citation type="submission" date="2017-01" db="EMBL/GenBank/DDBJ databases">
        <authorList>
            <person name="Mah S.A."/>
            <person name="Swanson W.J."/>
            <person name="Moy G.W."/>
            <person name="Vacquier V.D."/>
        </authorList>
    </citation>
    <scope>NUCLEOTIDE SEQUENCE [LARGE SCALE GENOMIC DNA]</scope>
    <source>
        <strain evidence="5 6">DCY110</strain>
    </source>
</reference>
<dbReference type="Pfam" id="PF04865">
    <property type="entry name" value="Baseplate_J"/>
    <property type="match status" value="1"/>
</dbReference>
<evidence type="ECO:0000259" key="3">
    <source>
        <dbReference type="Pfam" id="PF26078"/>
    </source>
</evidence>
<accession>A0A1P8JYX4</accession>
<name>A0A1P8JYX4_9BURK</name>
<feature type="domain" description="Baseplate protein J-like barrel" evidence="2">
    <location>
        <begin position="94"/>
        <end position="164"/>
    </location>
</feature>
<dbReference type="PANTHER" id="PTHR37829:SF3">
    <property type="entry name" value="PROTEIN JAYE-RELATED"/>
    <property type="match status" value="1"/>
</dbReference>
<dbReference type="Pfam" id="PF26079">
    <property type="entry name" value="Baseplate_J_C"/>
    <property type="match status" value="1"/>
</dbReference>
<gene>
    <name evidence="5" type="ORF">RD110_18560</name>
</gene>
<dbReference type="InterPro" id="IPR052399">
    <property type="entry name" value="Phage_Baseplate_Assmbl_Protein"/>
</dbReference>
<dbReference type="InterPro" id="IPR006949">
    <property type="entry name" value="Barrel_Baseplate_J-like"/>
</dbReference>
<dbReference type="InterPro" id="IPR058531">
    <property type="entry name" value="Baseplate_J_M"/>
</dbReference>
<dbReference type="PANTHER" id="PTHR37829">
    <property type="entry name" value="PHAGE-LIKE ELEMENT PBSX PROTEIN XKDT"/>
    <property type="match status" value="1"/>
</dbReference>
<dbReference type="AlphaFoldDB" id="A0A1P8JYX4"/>
<comment type="similarity">
    <text evidence="1">Belongs to the Mu gp47/PBSX XkdT family.</text>
</comment>
<feature type="domain" description="Baseplate J-like central" evidence="3">
    <location>
        <begin position="185"/>
        <end position="258"/>
    </location>
</feature>
<evidence type="ECO:0000313" key="6">
    <source>
        <dbReference type="Proteomes" id="UP000186609"/>
    </source>
</evidence>
<evidence type="ECO:0000256" key="1">
    <source>
        <dbReference type="ARBA" id="ARBA00038087"/>
    </source>
</evidence>
<sequence length="342" mass="35519">MFNRPPLTALVKSVRDDMLSRVDGEQLRRADAEVYARVFAGALHGVYGYADWIARQIIWDTCDDDILERWASMWLEVPRKPAAAATGAAAFVVALGATVPTGSVLQAFDGVQYTTTADSVAGSAPIVAALAGAAGNRAAGQALSLVSPVAGVQTQATAGEISGGADIESIDSLRARLIARVRTPPDGGSVTDYKAWALEVPGVTRAWVAPLEQGAGTVVVRFVRDDDASLIPDAGEVAAVLAHITPLAPVTAELYVMAPVADPVAFQISLTPNSAAVRTAVEAELRDLLKREAEPGVTLLVSHIREAISVAAGETDSVLLAPAANVTPGIGHMPTFGSIAWV</sequence>
<dbReference type="EMBL" id="CP019236">
    <property type="protein sequence ID" value="APW38959.1"/>
    <property type="molecule type" value="Genomic_DNA"/>
</dbReference>
<organism evidence="5 6">
    <name type="scientific">Rhodoferax koreensis</name>
    <dbReference type="NCBI Taxonomy" id="1842727"/>
    <lineage>
        <taxon>Bacteria</taxon>
        <taxon>Pseudomonadati</taxon>
        <taxon>Pseudomonadota</taxon>
        <taxon>Betaproteobacteria</taxon>
        <taxon>Burkholderiales</taxon>
        <taxon>Comamonadaceae</taxon>
        <taxon>Rhodoferax</taxon>
    </lineage>
</organism>
<evidence type="ECO:0000259" key="2">
    <source>
        <dbReference type="Pfam" id="PF04865"/>
    </source>
</evidence>
<dbReference type="Pfam" id="PF26078">
    <property type="entry name" value="Baseplate_J_M"/>
    <property type="match status" value="1"/>
</dbReference>
<proteinExistence type="inferred from homology"/>
<dbReference type="STRING" id="1842727.RD110_18560"/>
<keyword evidence="6" id="KW-1185">Reference proteome</keyword>
<feature type="domain" description="Baseplate J-like C-terminal" evidence="4">
    <location>
        <begin position="264"/>
        <end position="341"/>
    </location>
</feature>